<dbReference type="OrthoDB" id="1414430at2"/>
<dbReference type="Gene3D" id="3.90.930.1">
    <property type="match status" value="1"/>
</dbReference>
<reference evidence="1 2" key="1">
    <citation type="submission" date="2019-06" db="EMBL/GenBank/DDBJ databases">
        <title>Flavibacter putida gen. nov., sp. nov., a novel marine bacterium of the family Flavobacteriaceae isolated from coastal seawater.</title>
        <authorList>
            <person name="Feng X."/>
        </authorList>
    </citation>
    <scope>NUCLEOTIDE SEQUENCE [LARGE SCALE GENOMIC DNA]</scope>
    <source>
        <strain evidence="1 2">PLHSN227</strain>
    </source>
</reference>
<comment type="caution">
    <text evidence="1">The sequence shown here is derived from an EMBL/GenBank/DDBJ whole genome shotgun (WGS) entry which is preliminary data.</text>
</comment>
<protein>
    <recommendedName>
        <fullName evidence="3">MORN repeat variant</fullName>
    </recommendedName>
</protein>
<name>A0A507ZBG2_9FLAO</name>
<dbReference type="RefSeq" id="WP_141422661.1">
    <property type="nucleotide sequence ID" value="NZ_VIAR01000015.1"/>
</dbReference>
<evidence type="ECO:0000313" key="1">
    <source>
        <dbReference type="EMBL" id="TQD34041.1"/>
    </source>
</evidence>
<proteinExistence type="predicted"/>
<dbReference type="SUPFAM" id="SSF82185">
    <property type="entry name" value="Histone H3 K4-specific methyltransferase SET7/9 N-terminal domain"/>
    <property type="match status" value="1"/>
</dbReference>
<gene>
    <name evidence="1" type="ORF">FKR84_12535</name>
</gene>
<dbReference type="Proteomes" id="UP000317169">
    <property type="component" value="Unassembled WGS sequence"/>
</dbReference>
<evidence type="ECO:0008006" key="3">
    <source>
        <dbReference type="Google" id="ProtNLM"/>
    </source>
</evidence>
<dbReference type="AlphaFoldDB" id="A0A507ZBG2"/>
<sequence>MKKLKYILILLILLNCKSEKEEAFYEYNGQLVRVKLDNFETKTDSTFTGYGGELYSNGNLKSMSFYKNGEPIDTLFYYYENGIIKKKGLVKNGAENGWWIYFRKNGMVKEKIEWKPMGNDIIHKNQSLVFDNNEKIRMEPSTYFELEIPDTINIGKNLGFVKNYVSDFNNVYKRYLSVIIENKYADNNVKNDTFTNRTLKPYFGIFGHKLGKQIVKGQIEEKIIQTDDINKDSISWKIINHYKYFEKEVFVSDNEKVSEKSKKIINDYNKTKENN</sequence>
<dbReference type="EMBL" id="VIAR01000015">
    <property type="protein sequence ID" value="TQD34041.1"/>
    <property type="molecule type" value="Genomic_DNA"/>
</dbReference>
<keyword evidence="2" id="KW-1185">Reference proteome</keyword>
<accession>A0A507ZBG2</accession>
<evidence type="ECO:0000313" key="2">
    <source>
        <dbReference type="Proteomes" id="UP000317169"/>
    </source>
</evidence>
<organism evidence="1 2">
    <name type="scientific">Haloflavibacter putidus</name>
    <dbReference type="NCBI Taxonomy" id="2576776"/>
    <lineage>
        <taxon>Bacteria</taxon>
        <taxon>Pseudomonadati</taxon>
        <taxon>Bacteroidota</taxon>
        <taxon>Flavobacteriia</taxon>
        <taxon>Flavobacteriales</taxon>
        <taxon>Flavobacteriaceae</taxon>
        <taxon>Haloflavibacter</taxon>
    </lineage>
</organism>